<sequence length="399" mass="45511">MAAQFPEMPSGSLYQQTQHCFAEMAERKELFRTAALGGGDTRILQVNKVMSILFYVIFLAYLRGIQSSNMDQRSLPEDSINSLIIKLIQADILKNKLSKQMVDIKENYQNTVQKTDTQQDVDGEENVKSDFQPVISVDTDLLRQQRRYNSPRVLLSDNTPLEPPPLYLMEDYIGNSVVVNRTSRRKRYAEHRGHRGEYSVCDSESLWVTDKSSAIDIRGHQVTVLGEIKTGNSPVKQYFYETRCKEAKPVKNGCRGIDDKHWNSQCKTSQTYVRALTSENNKLENNERKCYPLDLIQLPLKSVGEKKKKISPSLVEVGSGPKRRKTCRSQPESKAISHITDGRMTKQAQMWCKKIKQYEDDKKLSRESRPLTTTVSPYSSGQKLKIWVSEKGPAAFSVN</sequence>
<dbReference type="GO" id="GO:0007169">
    <property type="term" value="P:cell surface receptor protein tyrosine kinase signaling pathway"/>
    <property type="evidence" value="ECO:0007669"/>
    <property type="project" value="TreeGrafter"/>
</dbReference>
<evidence type="ECO:0000259" key="10">
    <source>
        <dbReference type="SMART" id="SM00140"/>
    </source>
</evidence>
<gene>
    <name evidence="11" type="ORF">DV515_00014038</name>
</gene>
<dbReference type="PANTHER" id="PTHR11589">
    <property type="entry name" value="NERVE GROWTH FACTOR NGF -RELATED"/>
    <property type="match status" value="1"/>
</dbReference>
<dbReference type="EMBL" id="QUSF01000108">
    <property type="protein sequence ID" value="RLV91673.1"/>
    <property type="molecule type" value="Genomic_DNA"/>
</dbReference>
<evidence type="ECO:0000256" key="8">
    <source>
        <dbReference type="ARBA" id="ARBA00023030"/>
    </source>
</evidence>
<dbReference type="GO" id="GO:0038180">
    <property type="term" value="P:nerve growth factor signaling pathway"/>
    <property type="evidence" value="ECO:0007669"/>
    <property type="project" value="TreeGrafter"/>
</dbReference>
<keyword evidence="5 9" id="KW-0964">Secreted</keyword>
<comment type="caution">
    <text evidence="11">The sequence shown here is derived from an EMBL/GenBank/DDBJ whole genome shotgun (WGS) entry which is preliminary data.</text>
</comment>
<evidence type="ECO:0000256" key="6">
    <source>
        <dbReference type="ARBA" id="ARBA00022685"/>
    </source>
</evidence>
<evidence type="ECO:0000256" key="9">
    <source>
        <dbReference type="RuleBase" id="RU365037"/>
    </source>
</evidence>
<dbReference type="SUPFAM" id="SSF57501">
    <property type="entry name" value="Cystine-knot cytokines"/>
    <property type="match status" value="1"/>
</dbReference>
<dbReference type="InterPro" id="IPR002072">
    <property type="entry name" value="Nerve_growth_factor-rel"/>
</dbReference>
<protein>
    <recommendedName>
        <fullName evidence="4 9">Neurotrophin-3</fullName>
        <shortName evidence="9">NT-3</shortName>
    </recommendedName>
</protein>
<dbReference type="GO" id="GO:0021675">
    <property type="term" value="P:nerve development"/>
    <property type="evidence" value="ECO:0007669"/>
    <property type="project" value="TreeGrafter"/>
</dbReference>
<evidence type="ECO:0000256" key="1">
    <source>
        <dbReference type="ARBA" id="ARBA00003312"/>
    </source>
</evidence>
<dbReference type="PRINTS" id="PR00268">
    <property type="entry name" value="NGF"/>
</dbReference>
<keyword evidence="6 9" id="KW-0165">Cleavage on pair of basic residues</keyword>
<dbReference type="Gene3D" id="2.10.90.10">
    <property type="entry name" value="Cystine-knot cytokines"/>
    <property type="match status" value="1"/>
</dbReference>
<reference evidence="11 12" key="1">
    <citation type="journal article" date="2018" name="Proc. R. Soc. B">
        <title>A non-coding region near Follistatin controls head colour polymorphism in the Gouldian finch.</title>
        <authorList>
            <person name="Toomey M.B."/>
            <person name="Marques C.I."/>
            <person name="Andrade P."/>
            <person name="Araujo P.M."/>
            <person name="Sabatino S."/>
            <person name="Gazda M.A."/>
            <person name="Afonso S."/>
            <person name="Lopes R.J."/>
            <person name="Corbo J.C."/>
            <person name="Carneiro M."/>
        </authorList>
    </citation>
    <scope>NUCLEOTIDE SEQUENCE [LARGE SCALE GENOMIC DNA]</scope>
    <source>
        <strain evidence="11">Red01</strain>
        <tissue evidence="11">Muscle</tissue>
    </source>
</reference>
<comment type="similarity">
    <text evidence="3 9">Belongs to the NGF-beta family.</text>
</comment>
<evidence type="ECO:0000256" key="5">
    <source>
        <dbReference type="ARBA" id="ARBA00022525"/>
    </source>
</evidence>
<dbReference type="GO" id="GO:0030425">
    <property type="term" value="C:dendrite"/>
    <property type="evidence" value="ECO:0007669"/>
    <property type="project" value="TreeGrafter"/>
</dbReference>
<keyword evidence="12" id="KW-1185">Reference proteome</keyword>
<dbReference type="PANTHER" id="PTHR11589:SF4">
    <property type="entry name" value="NEUROTROPHIN-3"/>
    <property type="match status" value="1"/>
</dbReference>
<evidence type="ECO:0000256" key="3">
    <source>
        <dbReference type="ARBA" id="ARBA00010783"/>
    </source>
</evidence>
<dbReference type="InterPro" id="IPR015578">
    <property type="entry name" value="Neurotrophin-3"/>
</dbReference>
<dbReference type="InterPro" id="IPR045815">
    <property type="entry name" value="NTF3_N"/>
</dbReference>
<dbReference type="PROSITE" id="PS00248">
    <property type="entry name" value="NGF_1"/>
    <property type="match status" value="1"/>
</dbReference>
<dbReference type="InterPro" id="IPR020408">
    <property type="entry name" value="Nerve_growth_factor-like"/>
</dbReference>
<name>A0A3L8RZM7_CHLGU</name>
<dbReference type="InterPro" id="IPR029034">
    <property type="entry name" value="Cystine-knot_cytokine"/>
</dbReference>
<feature type="domain" description="Nerve growth factor-related" evidence="10">
    <location>
        <begin position="193"/>
        <end position="282"/>
    </location>
</feature>
<dbReference type="GO" id="GO:0005615">
    <property type="term" value="C:extracellular space"/>
    <property type="evidence" value="ECO:0007669"/>
    <property type="project" value="TreeGrafter"/>
</dbReference>
<dbReference type="InterPro" id="IPR019846">
    <property type="entry name" value="Nerve_growth_factor_CS"/>
</dbReference>
<organism evidence="11 12">
    <name type="scientific">Chloebia gouldiae</name>
    <name type="common">Gouldian finch</name>
    <name type="synonym">Erythrura gouldiae</name>
    <dbReference type="NCBI Taxonomy" id="44316"/>
    <lineage>
        <taxon>Eukaryota</taxon>
        <taxon>Metazoa</taxon>
        <taxon>Chordata</taxon>
        <taxon>Craniata</taxon>
        <taxon>Vertebrata</taxon>
        <taxon>Euteleostomi</taxon>
        <taxon>Archelosauria</taxon>
        <taxon>Archosauria</taxon>
        <taxon>Dinosauria</taxon>
        <taxon>Saurischia</taxon>
        <taxon>Theropoda</taxon>
        <taxon>Coelurosauria</taxon>
        <taxon>Aves</taxon>
        <taxon>Neognathae</taxon>
        <taxon>Neoaves</taxon>
        <taxon>Telluraves</taxon>
        <taxon>Australaves</taxon>
        <taxon>Passeriformes</taxon>
        <taxon>Passeroidea</taxon>
        <taxon>Passeridae</taxon>
        <taxon>Chloebia</taxon>
    </lineage>
</organism>
<dbReference type="GO" id="GO:0043524">
    <property type="term" value="P:negative regulation of neuron apoptotic process"/>
    <property type="evidence" value="ECO:0007669"/>
    <property type="project" value="TreeGrafter"/>
</dbReference>
<keyword evidence="7" id="KW-0732">Signal</keyword>
<dbReference type="GO" id="GO:0008083">
    <property type="term" value="F:growth factor activity"/>
    <property type="evidence" value="ECO:0007669"/>
    <property type="project" value="UniProtKB-KW"/>
</dbReference>
<dbReference type="AlphaFoldDB" id="A0A3L8RZM7"/>
<evidence type="ECO:0000313" key="11">
    <source>
        <dbReference type="EMBL" id="RLV91673.1"/>
    </source>
</evidence>
<dbReference type="GO" id="GO:0050804">
    <property type="term" value="P:modulation of chemical synaptic transmission"/>
    <property type="evidence" value="ECO:0007669"/>
    <property type="project" value="TreeGrafter"/>
</dbReference>
<evidence type="ECO:0000256" key="4">
    <source>
        <dbReference type="ARBA" id="ARBA00018014"/>
    </source>
</evidence>
<dbReference type="Pfam" id="PF19338">
    <property type="entry name" value="NTF3_N"/>
    <property type="match status" value="1"/>
</dbReference>
<proteinExistence type="inferred from homology"/>
<comment type="subcellular location">
    <subcellularLocation>
        <location evidence="2 9">Secreted</location>
    </subcellularLocation>
</comment>
<comment type="function">
    <text evidence="1 9">Seems to promote the survival of visceral and proprioceptive sensory neurons.</text>
</comment>
<dbReference type="GO" id="GO:0048812">
    <property type="term" value="P:neuron projection morphogenesis"/>
    <property type="evidence" value="ECO:0007669"/>
    <property type="project" value="TreeGrafter"/>
</dbReference>
<evidence type="ECO:0000256" key="7">
    <source>
        <dbReference type="ARBA" id="ARBA00022729"/>
    </source>
</evidence>
<evidence type="ECO:0000313" key="12">
    <source>
        <dbReference type="Proteomes" id="UP000276834"/>
    </source>
</evidence>
<dbReference type="Pfam" id="PF00243">
    <property type="entry name" value="NGF"/>
    <property type="match status" value="1"/>
</dbReference>
<accession>A0A3L8RZM7</accession>
<dbReference type="OrthoDB" id="6491780at2759"/>
<dbReference type="GO" id="GO:0030424">
    <property type="term" value="C:axon"/>
    <property type="evidence" value="ECO:0007669"/>
    <property type="project" value="TreeGrafter"/>
</dbReference>
<dbReference type="Proteomes" id="UP000276834">
    <property type="component" value="Unassembled WGS sequence"/>
</dbReference>
<dbReference type="PROSITE" id="PS50270">
    <property type="entry name" value="NGF_2"/>
    <property type="match status" value="1"/>
</dbReference>
<dbReference type="GO" id="GO:0008021">
    <property type="term" value="C:synaptic vesicle"/>
    <property type="evidence" value="ECO:0007669"/>
    <property type="project" value="TreeGrafter"/>
</dbReference>
<keyword evidence="8 9" id="KW-0339">Growth factor</keyword>
<dbReference type="GO" id="GO:0005163">
    <property type="term" value="F:nerve growth factor receptor binding"/>
    <property type="evidence" value="ECO:0007669"/>
    <property type="project" value="TreeGrafter"/>
</dbReference>
<dbReference type="SMART" id="SM00140">
    <property type="entry name" value="NGF"/>
    <property type="match status" value="1"/>
</dbReference>
<dbReference type="PRINTS" id="PR01914">
    <property type="entry name" value="NEUROTROPHN3"/>
</dbReference>
<evidence type="ECO:0000256" key="2">
    <source>
        <dbReference type="ARBA" id="ARBA00004613"/>
    </source>
</evidence>
<dbReference type="STRING" id="44316.ENSEGOP00005016929"/>